<evidence type="ECO:0000313" key="2">
    <source>
        <dbReference type="EMBL" id="SJM60492.1"/>
    </source>
</evidence>
<proteinExistence type="predicted"/>
<dbReference type="RefSeq" id="WP_086997059.1">
    <property type="nucleotide sequence ID" value="NZ_FUHW01000024.1"/>
</dbReference>
<gene>
    <name evidence="2" type="ORF">FM101_06300</name>
</gene>
<name>A0A1R4FXQ0_9MICC</name>
<evidence type="ECO:0000313" key="3">
    <source>
        <dbReference type="Proteomes" id="UP000195913"/>
    </source>
</evidence>
<evidence type="ECO:0008006" key="4">
    <source>
        <dbReference type="Google" id="ProtNLM"/>
    </source>
</evidence>
<sequence length="135" mass="13745">MTASSLSAATTPEPDAPSSPATRGRLTISERVVSRLAAKSAASHPAVGARSGGVLGVGANQDFSALPPATATIAGSSASVSVRIGLRFPSDIRATTEEVRQGIITDLERFAGVTAAPVDIQVEWLEAAPPARRVL</sequence>
<dbReference type="EMBL" id="FUHW01000024">
    <property type="protein sequence ID" value="SJM60492.1"/>
    <property type="molecule type" value="Genomic_DNA"/>
</dbReference>
<dbReference type="AlphaFoldDB" id="A0A1R4FXQ0"/>
<reference evidence="2 3" key="1">
    <citation type="submission" date="2017-02" db="EMBL/GenBank/DDBJ databases">
        <authorList>
            <person name="Peterson S.W."/>
        </authorList>
    </citation>
    <scope>NUCLEOTIDE SEQUENCE [LARGE SCALE GENOMIC DNA]</scope>
    <source>
        <strain evidence="2 3">B Ar 00.02</strain>
    </source>
</reference>
<accession>A0A1R4FXQ0</accession>
<keyword evidence="3" id="KW-1185">Reference proteome</keyword>
<protein>
    <recommendedName>
        <fullName evidence="4">Asp23/Gls24 family envelope stress response protein</fullName>
    </recommendedName>
</protein>
<feature type="compositionally biased region" description="Polar residues" evidence="1">
    <location>
        <begin position="1"/>
        <end position="10"/>
    </location>
</feature>
<organism evidence="2 3">
    <name type="scientific">Arthrobacter rhombi</name>
    <dbReference type="NCBI Taxonomy" id="71253"/>
    <lineage>
        <taxon>Bacteria</taxon>
        <taxon>Bacillati</taxon>
        <taxon>Actinomycetota</taxon>
        <taxon>Actinomycetes</taxon>
        <taxon>Micrococcales</taxon>
        <taxon>Micrococcaceae</taxon>
        <taxon>Arthrobacter</taxon>
    </lineage>
</organism>
<dbReference type="Proteomes" id="UP000195913">
    <property type="component" value="Unassembled WGS sequence"/>
</dbReference>
<evidence type="ECO:0000256" key="1">
    <source>
        <dbReference type="SAM" id="MobiDB-lite"/>
    </source>
</evidence>
<feature type="region of interest" description="Disordered" evidence="1">
    <location>
        <begin position="1"/>
        <end position="25"/>
    </location>
</feature>